<dbReference type="CDD" id="cd10033">
    <property type="entry name" value="UDG_like"/>
    <property type="match status" value="1"/>
</dbReference>
<dbReference type="STRING" id="945543.VIBR0546_14692"/>
<dbReference type="eggNOG" id="COG1573">
    <property type="taxonomic scope" value="Bacteria"/>
</dbReference>
<keyword evidence="3" id="KW-1185">Reference proteome</keyword>
<dbReference type="SUPFAM" id="SSF52141">
    <property type="entry name" value="Uracil-DNA glycosylase-like"/>
    <property type="match status" value="1"/>
</dbReference>
<proteinExistence type="predicted"/>
<dbReference type="PANTHER" id="PTHR42160:SF1">
    <property type="entry name" value="URACIL-DNA GLYCOSYLASE SUPERFAMILY PROTEIN"/>
    <property type="match status" value="1"/>
</dbReference>
<reference evidence="2 3" key="1">
    <citation type="journal article" date="2012" name="Int. J. Syst. Evol. Microbiol.">
        <title>Vibrio caribbeanicus sp. nov., isolated from the marine sponge Scleritoderma cyanea.</title>
        <authorList>
            <person name="Hoffmann M."/>
            <person name="Monday S.R."/>
            <person name="Allard M.W."/>
            <person name="Strain E.A."/>
            <person name="Whittaker P."/>
            <person name="Naum M."/>
            <person name="McCarthy P.J."/>
            <person name="Lopez J.V."/>
            <person name="Fischer M."/>
            <person name="Brown E.W."/>
        </authorList>
    </citation>
    <scope>NUCLEOTIDE SEQUENCE [LARGE SCALE GENOMIC DNA]</scope>
    <source>
        <strain evidence="2 3">LMG 20546</strain>
    </source>
</reference>
<dbReference type="InterPro" id="IPR036895">
    <property type="entry name" value="Uracil-DNA_glycosylase-like_sf"/>
</dbReference>
<gene>
    <name evidence="2" type="ORF">VIBR0546_14692</name>
</gene>
<dbReference type="Gene3D" id="3.40.470.10">
    <property type="entry name" value="Uracil-DNA glycosylase-like domain"/>
    <property type="match status" value="1"/>
</dbReference>
<evidence type="ECO:0000313" key="3">
    <source>
        <dbReference type="Proteomes" id="UP000004371"/>
    </source>
</evidence>
<accession>E8LR78</accession>
<evidence type="ECO:0000313" key="2">
    <source>
        <dbReference type="EMBL" id="EGA66721.1"/>
    </source>
</evidence>
<dbReference type="PANTHER" id="PTHR42160">
    <property type="entry name" value="URACIL-DNA GLYCOSYLASE SUPERFAMILY PROTEIN"/>
    <property type="match status" value="1"/>
</dbReference>
<dbReference type="InterPro" id="IPR047124">
    <property type="entry name" value="HI_0220.2"/>
</dbReference>
<dbReference type="SMART" id="SM00987">
    <property type="entry name" value="UreE_C"/>
    <property type="match status" value="1"/>
</dbReference>
<sequence>MLDELLQQVRACRLCEPELPLGANPIIQASKSASLLIIGQAPGTRVHETSIPWNDPSGNRLREWLDLDSETFYDASKVAIMPMGLCYPGKGNSGDLPPRKECAPQWHKSILDQLPNVGMTLLIGQYAQNYYLSNKPKTLTETVQQWHRWAPRYLPLPHPSPRNTLWLRKNPWFEDEVVPFIREYVHNHLKQHNRQ</sequence>
<dbReference type="Proteomes" id="UP000004371">
    <property type="component" value="Unassembled WGS sequence"/>
</dbReference>
<dbReference type="InterPro" id="IPR005122">
    <property type="entry name" value="Uracil-DNA_glycosylase-like"/>
</dbReference>
<name>E8LR78_9VIBR</name>
<dbReference type="AlphaFoldDB" id="E8LR78"/>
<evidence type="ECO:0000259" key="1">
    <source>
        <dbReference type="SMART" id="SM00986"/>
    </source>
</evidence>
<dbReference type="OrthoDB" id="9789139at2"/>
<dbReference type="Pfam" id="PF03167">
    <property type="entry name" value="UDG"/>
    <property type="match status" value="1"/>
</dbReference>
<feature type="domain" description="Uracil-DNA glycosylase-like" evidence="1">
    <location>
        <begin position="26"/>
        <end position="182"/>
    </location>
</feature>
<dbReference type="RefSeq" id="WP_006878327.1">
    <property type="nucleotide sequence ID" value="NZ_AEVS01000031.1"/>
</dbReference>
<dbReference type="SMART" id="SM00986">
    <property type="entry name" value="UDG"/>
    <property type="match status" value="1"/>
</dbReference>
<dbReference type="EMBL" id="AEVS01000031">
    <property type="protein sequence ID" value="EGA66721.1"/>
    <property type="molecule type" value="Genomic_DNA"/>
</dbReference>
<comment type="caution">
    <text evidence="2">The sequence shown here is derived from an EMBL/GenBank/DDBJ whole genome shotgun (WGS) entry which is preliminary data.</text>
</comment>
<organism evidence="2 3">
    <name type="scientific">Vibrio brasiliensis LMG 20546</name>
    <dbReference type="NCBI Taxonomy" id="945543"/>
    <lineage>
        <taxon>Bacteria</taxon>
        <taxon>Pseudomonadati</taxon>
        <taxon>Pseudomonadota</taxon>
        <taxon>Gammaproteobacteria</taxon>
        <taxon>Vibrionales</taxon>
        <taxon>Vibrionaceae</taxon>
        <taxon>Vibrio</taxon>
        <taxon>Vibrio oreintalis group</taxon>
    </lineage>
</organism>
<protein>
    <submittedName>
        <fullName evidence="2">Uracil-DNA glycosylase</fullName>
    </submittedName>
</protein>